<name>A0A2P2P362_RHIMU</name>
<proteinExistence type="predicted"/>
<feature type="chain" id="PRO_5015141344" description="Secreted protein" evidence="1">
    <location>
        <begin position="23"/>
        <end position="90"/>
    </location>
</feature>
<feature type="signal peptide" evidence="1">
    <location>
        <begin position="1"/>
        <end position="22"/>
    </location>
</feature>
<dbReference type="AlphaFoldDB" id="A0A2P2P362"/>
<sequence>MFVLNVILLGLTCSLFFHLLSCSYQRNQCDRSVSLHLQKFQAPFVKHDLSQSGTEIEYIELFQAQEPISLAFLNFLDLILIEPVAITHKD</sequence>
<evidence type="ECO:0000256" key="1">
    <source>
        <dbReference type="SAM" id="SignalP"/>
    </source>
</evidence>
<keyword evidence="1" id="KW-0732">Signal</keyword>
<dbReference type="EMBL" id="GGEC01068635">
    <property type="protein sequence ID" value="MBX49119.1"/>
    <property type="molecule type" value="Transcribed_RNA"/>
</dbReference>
<accession>A0A2P2P362</accession>
<reference evidence="2" key="1">
    <citation type="submission" date="2018-02" db="EMBL/GenBank/DDBJ databases">
        <title>Rhizophora mucronata_Transcriptome.</title>
        <authorList>
            <person name="Meera S.P."/>
            <person name="Sreeshan A."/>
            <person name="Augustine A."/>
        </authorList>
    </citation>
    <scope>NUCLEOTIDE SEQUENCE</scope>
    <source>
        <tissue evidence="2">Leaf</tissue>
    </source>
</reference>
<organism evidence="2">
    <name type="scientific">Rhizophora mucronata</name>
    <name type="common">Asiatic mangrove</name>
    <dbReference type="NCBI Taxonomy" id="61149"/>
    <lineage>
        <taxon>Eukaryota</taxon>
        <taxon>Viridiplantae</taxon>
        <taxon>Streptophyta</taxon>
        <taxon>Embryophyta</taxon>
        <taxon>Tracheophyta</taxon>
        <taxon>Spermatophyta</taxon>
        <taxon>Magnoliopsida</taxon>
        <taxon>eudicotyledons</taxon>
        <taxon>Gunneridae</taxon>
        <taxon>Pentapetalae</taxon>
        <taxon>rosids</taxon>
        <taxon>fabids</taxon>
        <taxon>Malpighiales</taxon>
        <taxon>Rhizophoraceae</taxon>
        <taxon>Rhizophora</taxon>
    </lineage>
</organism>
<protein>
    <recommendedName>
        <fullName evidence="3">Secreted protein</fullName>
    </recommendedName>
</protein>
<evidence type="ECO:0000313" key="2">
    <source>
        <dbReference type="EMBL" id="MBX49119.1"/>
    </source>
</evidence>
<evidence type="ECO:0008006" key="3">
    <source>
        <dbReference type="Google" id="ProtNLM"/>
    </source>
</evidence>